<evidence type="ECO:0000313" key="3">
    <source>
        <dbReference type="EMBL" id="CAB4307199.1"/>
    </source>
</evidence>
<name>A0A6J5ULF7_PRUAR</name>
<gene>
    <name evidence="2" type="ORF">CURHAP_LOCUS26075</name>
    <name evidence="3" type="ORF">ORAREDHAP_LOCUS25733</name>
</gene>
<evidence type="ECO:0000256" key="1">
    <source>
        <dbReference type="SAM" id="MobiDB-lite"/>
    </source>
</evidence>
<keyword evidence="5" id="KW-1185">Reference proteome</keyword>
<feature type="compositionally biased region" description="Basic and acidic residues" evidence="1">
    <location>
        <begin position="1"/>
        <end position="20"/>
    </location>
</feature>
<evidence type="ECO:0000313" key="4">
    <source>
        <dbReference type="Proteomes" id="UP000507222"/>
    </source>
</evidence>
<dbReference type="Proteomes" id="UP000507245">
    <property type="component" value="Unassembled WGS sequence"/>
</dbReference>
<dbReference type="EMBL" id="CAEKDK010000004">
    <property type="protein sequence ID" value="CAB4276803.1"/>
    <property type="molecule type" value="Genomic_DNA"/>
</dbReference>
<reference evidence="2 4" key="2">
    <citation type="submission" date="2020-05" db="EMBL/GenBank/DDBJ databases">
        <authorList>
            <person name="Campoy J."/>
            <person name="Schneeberger K."/>
            <person name="Spophaly S."/>
        </authorList>
    </citation>
    <scope>NUCLEOTIDE SEQUENCE [LARGE SCALE GENOMIC DNA]</scope>
    <source>
        <strain evidence="2">PruArmRojPasFocal</strain>
    </source>
</reference>
<proteinExistence type="predicted"/>
<dbReference type="EMBL" id="CAEKKB010000004">
    <property type="protein sequence ID" value="CAB4307199.1"/>
    <property type="molecule type" value="Genomic_DNA"/>
</dbReference>
<feature type="region of interest" description="Disordered" evidence="1">
    <location>
        <begin position="1"/>
        <end position="22"/>
    </location>
</feature>
<reference evidence="5" key="1">
    <citation type="journal article" date="2020" name="Genome Biol.">
        <title>Gamete binning: chromosome-level and haplotype-resolved genome assembly enabled by high-throughput single-cell sequencing of gamete genomes.</title>
        <authorList>
            <person name="Campoy J.A."/>
            <person name="Sun H."/>
            <person name="Goel M."/>
            <person name="Jiao W.-B."/>
            <person name="Folz-Donahue K."/>
            <person name="Wang N."/>
            <person name="Rubio M."/>
            <person name="Liu C."/>
            <person name="Kukat C."/>
            <person name="Ruiz D."/>
            <person name="Huettel B."/>
            <person name="Schneeberger K."/>
        </authorList>
    </citation>
    <scope>NUCLEOTIDE SEQUENCE [LARGE SCALE GENOMIC DNA]</scope>
    <source>
        <strain evidence="5">cv. Rojo Pasion</strain>
    </source>
</reference>
<protein>
    <submittedName>
        <fullName evidence="2">Uncharacterized protein</fullName>
    </submittedName>
</protein>
<evidence type="ECO:0000313" key="5">
    <source>
        <dbReference type="Proteomes" id="UP000507245"/>
    </source>
</evidence>
<organism evidence="2 4">
    <name type="scientific">Prunus armeniaca</name>
    <name type="common">Apricot</name>
    <name type="synonym">Armeniaca vulgaris</name>
    <dbReference type="NCBI Taxonomy" id="36596"/>
    <lineage>
        <taxon>Eukaryota</taxon>
        <taxon>Viridiplantae</taxon>
        <taxon>Streptophyta</taxon>
        <taxon>Embryophyta</taxon>
        <taxon>Tracheophyta</taxon>
        <taxon>Spermatophyta</taxon>
        <taxon>Magnoliopsida</taxon>
        <taxon>eudicotyledons</taxon>
        <taxon>Gunneridae</taxon>
        <taxon>Pentapetalae</taxon>
        <taxon>rosids</taxon>
        <taxon>fabids</taxon>
        <taxon>Rosales</taxon>
        <taxon>Rosaceae</taxon>
        <taxon>Amygdaloideae</taxon>
        <taxon>Amygdaleae</taxon>
        <taxon>Prunus</taxon>
    </lineage>
</organism>
<evidence type="ECO:0000313" key="2">
    <source>
        <dbReference type="EMBL" id="CAB4276803.1"/>
    </source>
</evidence>
<dbReference type="Proteomes" id="UP000507222">
    <property type="component" value="Unassembled WGS sequence"/>
</dbReference>
<sequence>MQPEKEISEHQKQRYHELGSSERVFTQHASGVEKSKILKVDEGLLLTIMCKLFSLCTGTDFGHIMELDVSKTSADMQGSTTKLMVSELLWTCGGDNSGRTILQ</sequence>
<accession>A0A6J5ULF7</accession>
<dbReference type="AlphaFoldDB" id="A0A6J5ULF7"/>